<comment type="caution">
    <text evidence="2">The sequence shown here is derived from an EMBL/GenBank/DDBJ whole genome shotgun (WGS) entry which is preliminary data.</text>
</comment>
<organism evidence="2 3">
    <name type="scientific">Molossus molossus</name>
    <name type="common">Pallas' mastiff bat</name>
    <name type="synonym">Vespertilio molossus</name>
    <dbReference type="NCBI Taxonomy" id="27622"/>
    <lineage>
        <taxon>Eukaryota</taxon>
        <taxon>Metazoa</taxon>
        <taxon>Chordata</taxon>
        <taxon>Craniata</taxon>
        <taxon>Vertebrata</taxon>
        <taxon>Euteleostomi</taxon>
        <taxon>Mammalia</taxon>
        <taxon>Eutheria</taxon>
        <taxon>Laurasiatheria</taxon>
        <taxon>Chiroptera</taxon>
        <taxon>Yangochiroptera</taxon>
        <taxon>Molossidae</taxon>
        <taxon>Molossus</taxon>
    </lineage>
</organism>
<protein>
    <submittedName>
        <fullName evidence="2">Uncharacterized protein</fullName>
    </submittedName>
</protein>
<sequence>MGLLHSLRLMMSGGMCFTQEIWCLQCVKMVQPRDPGGCPFISLPRATHPRPSLCNSSPLALAALEPKVFPWGGGGVAFTTPGFSSSAATRDMLPGHGVGLPSWPSAVCVSAHSSPRNSETILSPAPMLDLLNKGRTSEP</sequence>
<reference evidence="2 3" key="1">
    <citation type="journal article" date="2020" name="Nature">
        <title>Six reference-quality genomes reveal evolution of bat adaptations.</title>
        <authorList>
            <person name="Jebb D."/>
            <person name="Huang Z."/>
            <person name="Pippel M."/>
            <person name="Hughes G.M."/>
            <person name="Lavrichenko K."/>
            <person name="Devanna P."/>
            <person name="Winkler S."/>
            <person name="Jermiin L.S."/>
            <person name="Skirmuntt E.C."/>
            <person name="Katzourakis A."/>
            <person name="Burkitt-Gray L."/>
            <person name="Ray D.A."/>
            <person name="Sullivan K.A.M."/>
            <person name="Roscito J.G."/>
            <person name="Kirilenko B.M."/>
            <person name="Davalos L.M."/>
            <person name="Corthals A.P."/>
            <person name="Power M.L."/>
            <person name="Jones G."/>
            <person name="Ransome R.D."/>
            <person name="Dechmann D.K.N."/>
            <person name="Locatelli A.G."/>
            <person name="Puechmaille S.J."/>
            <person name="Fedrigo O."/>
            <person name="Jarvis E.D."/>
            <person name="Hiller M."/>
            <person name="Vernes S.C."/>
            <person name="Myers E.W."/>
            <person name="Teeling E.C."/>
        </authorList>
    </citation>
    <scope>NUCLEOTIDE SEQUENCE [LARGE SCALE GENOMIC DNA]</scope>
    <source>
        <strain evidence="2">MMolMol1</strain>
        <tissue evidence="2">Muscle</tissue>
    </source>
</reference>
<evidence type="ECO:0000256" key="1">
    <source>
        <dbReference type="SAM" id="SignalP"/>
    </source>
</evidence>
<dbReference type="EMBL" id="JACASF010000001">
    <property type="protein sequence ID" value="KAF6501181.1"/>
    <property type="molecule type" value="Genomic_DNA"/>
</dbReference>
<proteinExistence type="predicted"/>
<dbReference type="InParanoid" id="A0A7J8JXE2"/>
<keyword evidence="3" id="KW-1185">Reference proteome</keyword>
<feature type="chain" id="PRO_5029687336" evidence="1">
    <location>
        <begin position="19"/>
        <end position="139"/>
    </location>
</feature>
<dbReference type="AlphaFoldDB" id="A0A7J8JXE2"/>
<evidence type="ECO:0000313" key="2">
    <source>
        <dbReference type="EMBL" id="KAF6501181.1"/>
    </source>
</evidence>
<gene>
    <name evidence="2" type="ORF">HJG59_008136</name>
</gene>
<name>A0A7J8JXE2_MOLMO</name>
<feature type="signal peptide" evidence="1">
    <location>
        <begin position="1"/>
        <end position="18"/>
    </location>
</feature>
<keyword evidence="1" id="KW-0732">Signal</keyword>
<accession>A0A7J8JXE2</accession>
<dbReference type="Proteomes" id="UP000550707">
    <property type="component" value="Unassembled WGS sequence"/>
</dbReference>
<evidence type="ECO:0000313" key="3">
    <source>
        <dbReference type="Proteomes" id="UP000550707"/>
    </source>
</evidence>